<dbReference type="Pfam" id="PF20248">
    <property type="entry name" value="DUF6603"/>
    <property type="match status" value="1"/>
</dbReference>
<dbReference type="AlphaFoldDB" id="A0A401QQ98"/>
<name>A0A401QQ98_STRNR</name>
<proteinExistence type="predicted"/>
<feature type="compositionally biased region" description="Pro residues" evidence="1">
    <location>
        <begin position="931"/>
        <end position="941"/>
    </location>
</feature>
<organism evidence="3 4">
    <name type="scientific">Streptomyces noursei</name>
    <name type="common">Streptomyces albulus</name>
    <dbReference type="NCBI Taxonomy" id="1971"/>
    <lineage>
        <taxon>Bacteria</taxon>
        <taxon>Bacillati</taxon>
        <taxon>Actinomycetota</taxon>
        <taxon>Actinomycetes</taxon>
        <taxon>Kitasatosporales</taxon>
        <taxon>Streptomycetaceae</taxon>
        <taxon>Streptomyces</taxon>
    </lineage>
</organism>
<feature type="region of interest" description="Disordered" evidence="1">
    <location>
        <begin position="212"/>
        <end position="231"/>
    </location>
</feature>
<accession>A0A401QQ98</accession>
<reference evidence="3 4" key="1">
    <citation type="journal article" date="2019" name="Microbiol. Resour. Announc.">
        <title>Draft Genome Sequence of the Most Traditional epsilon-Poly-l-Lysine Producer, Streptomyces albulus NBRC14147.</title>
        <authorList>
            <person name="Yamanaka K."/>
            <person name="Hamano Y."/>
        </authorList>
    </citation>
    <scope>NUCLEOTIDE SEQUENCE [LARGE SCALE GENOMIC DNA]</scope>
    <source>
        <strain evidence="3 4">NBRC 14147</strain>
    </source>
</reference>
<dbReference type="RefSeq" id="WP_020930516.1">
    <property type="nucleotide sequence ID" value="NZ_BHXC01000001.1"/>
</dbReference>
<dbReference type="Proteomes" id="UP000288351">
    <property type="component" value="Unassembled WGS sequence"/>
</dbReference>
<evidence type="ECO:0000256" key="1">
    <source>
        <dbReference type="SAM" id="MobiDB-lite"/>
    </source>
</evidence>
<feature type="domain" description="DUF6603" evidence="2">
    <location>
        <begin position="350"/>
        <end position="770"/>
    </location>
</feature>
<protein>
    <recommendedName>
        <fullName evidence="2">DUF6603 domain-containing protein</fullName>
    </recommendedName>
</protein>
<comment type="caution">
    <text evidence="3">The sequence shown here is derived from an EMBL/GenBank/DDBJ whole genome shotgun (WGS) entry which is preliminary data.</text>
</comment>
<gene>
    <name evidence="3" type="ORF">SALB_00205</name>
</gene>
<sequence>MPFTVGELRTLLAEHHKAGDTSRALELDGGRAGWAEVFRPLFPDGLLRATDCETDPQTLSLHGLALTTLSTEPARVRVAFADDGGPEITGVSLHAGLPTLVPVSTLVQGLGVGWEVSALPTAATVRQVELRQQDGVFVLSGTGGSCAVTVVGHEGAGRLLLARCDGWQVLCADRDVPRRQLSPLVGAVGLDGVVPDADLPGGTWLTVPRVQTSAGAGRQKAPEGHASRSGGWAATSFGSAFGGGADPVMIPVRGARRSAAVDARRRDGLGRPLPLLKEAGVGAAPGSSAGGSGPWRGVYAVAVGDGFVVVAPGALGHRQAHRFRLSGPRGPVATGLSFPDFGDLVDGEHVTVTYDKSPLYVSGGLAAKKAEPPYALVAGGVLIVDTKSFSGSAVAAAYLPTSGNRASFFAFGALTADKGIGPPAFQVRGVAGGMGWRSNLRLPSVEELADFPFLQALDDPTAIGAGPDGSADPLAVLDTLATGAEPWITPAGGGEDPLWITAGLGFTIAERLDGRAMLVLQTGQDLTFALLGIAGMRFPKEPGRRRYANVELGLEAVLKPRAGELTLAAQLTPNSFLLDENCRLRGGVAFKTWFGPSTHKGDFVVTLGGYHRNYKRPDHYPTVPRLGFDWDLSGKVTVSGEAYFALTPAAVMAGGGLDVRFSSGALHAWLTARVDALIQWKPFYFDVGLHVSVGVQARIKIWFVKITITVEVGVALRVWGPPTGGEARIKLWFVSFTIGFGRGRDADTHALDWPGFRTMLPPRENTLRLLPLTGLLPEAPGADGTRGADAAWQVATSGFSFATDSAMPITEVYLAAGGGSAVETGSRVDIRPMDRRGLTSVHRVWITLEGETVDLQDWARTASTTSVPKALWGSGDDDPLDGGDELVGDQLTGIALASPATPDYGHDTGYIGEDAIAFDPIAPDGTQPLDPSAPPAGPAPDRPGGVIEAIVQTVNAPAQRDARGQLAEALEGFGVGLGALDSDLSAYARAAETAFTAEPMLLNA</sequence>
<evidence type="ECO:0000313" key="4">
    <source>
        <dbReference type="Proteomes" id="UP000288351"/>
    </source>
</evidence>
<evidence type="ECO:0000259" key="2">
    <source>
        <dbReference type="Pfam" id="PF20248"/>
    </source>
</evidence>
<feature type="region of interest" description="Disordered" evidence="1">
    <location>
        <begin position="920"/>
        <end position="944"/>
    </location>
</feature>
<dbReference type="InterPro" id="IPR046538">
    <property type="entry name" value="DUF6603"/>
</dbReference>
<evidence type="ECO:0000313" key="3">
    <source>
        <dbReference type="EMBL" id="GCB87554.1"/>
    </source>
</evidence>
<dbReference type="EMBL" id="BHXC01000001">
    <property type="protein sequence ID" value="GCB87554.1"/>
    <property type="molecule type" value="Genomic_DNA"/>
</dbReference>